<name>A0A4Q9M237_9MICR</name>
<protein>
    <recommendedName>
        <fullName evidence="1">Nucleoplasmin-like domain-containing protein</fullName>
    </recommendedName>
</protein>
<sequence>MPYKSLLLREFHTYQQPSTRKTLTFYNAALTPNLYDEKEKTSLYFVLNDVPTILCTFIPFKYENQPLFFQIDLNSKISFYTLGPNDIDLLYFEED</sequence>
<dbReference type="VEuPathDB" id="MicrosporidiaDB:CWI38_0241p0010"/>
<dbReference type="EMBL" id="PITK01000241">
    <property type="protein sequence ID" value="TBU18428.1"/>
    <property type="molecule type" value="Genomic_DNA"/>
</dbReference>
<evidence type="ECO:0000313" key="2">
    <source>
        <dbReference type="EMBL" id="TBU18428.1"/>
    </source>
</evidence>
<keyword evidence="3" id="KW-1185">Reference proteome</keyword>
<evidence type="ECO:0000313" key="3">
    <source>
        <dbReference type="Proteomes" id="UP000292282"/>
    </source>
</evidence>
<dbReference type="InterPro" id="IPR041232">
    <property type="entry name" value="NPL"/>
</dbReference>
<gene>
    <name evidence="2" type="ORF">CWI38_0241p0010</name>
</gene>
<comment type="caution">
    <text evidence="2">The sequence shown here is derived from an EMBL/GenBank/DDBJ whole genome shotgun (WGS) entry which is preliminary data.</text>
</comment>
<dbReference type="Pfam" id="PF17800">
    <property type="entry name" value="NPL"/>
    <property type="match status" value="1"/>
</dbReference>
<accession>A0A4Q9M237</accession>
<evidence type="ECO:0000259" key="1">
    <source>
        <dbReference type="Pfam" id="PF17800"/>
    </source>
</evidence>
<dbReference type="Proteomes" id="UP000292282">
    <property type="component" value="Unassembled WGS sequence"/>
</dbReference>
<feature type="domain" description="Nucleoplasmin-like" evidence="1">
    <location>
        <begin position="17"/>
        <end position="89"/>
    </location>
</feature>
<organism evidence="2 3">
    <name type="scientific">Hamiltosporidium tvaerminnensis</name>
    <dbReference type="NCBI Taxonomy" id="1176355"/>
    <lineage>
        <taxon>Eukaryota</taxon>
        <taxon>Fungi</taxon>
        <taxon>Fungi incertae sedis</taxon>
        <taxon>Microsporidia</taxon>
        <taxon>Dubosqiidae</taxon>
        <taxon>Hamiltosporidium</taxon>
    </lineage>
</organism>
<proteinExistence type="predicted"/>
<reference evidence="2 3" key="1">
    <citation type="submission" date="2017-12" db="EMBL/GenBank/DDBJ databases">
        <authorList>
            <person name="Pombert J.-F."/>
            <person name="Haag K.L."/>
            <person name="Ebert D."/>
        </authorList>
    </citation>
    <scope>NUCLEOTIDE SEQUENCE [LARGE SCALE GENOMIC DNA]</scope>
    <source>
        <strain evidence="2">IL-G-3</strain>
    </source>
</reference>
<dbReference type="Gene3D" id="2.60.120.340">
    <property type="entry name" value="Nucleoplasmin core domain"/>
    <property type="match status" value="1"/>
</dbReference>
<dbReference type="AlphaFoldDB" id="A0A4Q9M237"/>